<reference evidence="2" key="1">
    <citation type="submission" date="2011-02" db="EMBL/GenBank/DDBJ databases">
        <title>The Genome Sequence of Capsaspora owczarzaki ATCC 30864.</title>
        <authorList>
            <person name="Russ C."/>
            <person name="Cuomo C."/>
            <person name="Burger G."/>
            <person name="Gray M.W."/>
            <person name="Holland P.W.H."/>
            <person name="King N."/>
            <person name="Lang F.B.F."/>
            <person name="Roger A.J."/>
            <person name="Ruiz-Trillo I."/>
            <person name="Young S.K."/>
            <person name="Zeng Q."/>
            <person name="Gargeya S."/>
            <person name="Alvarado L."/>
            <person name="Berlin A."/>
            <person name="Chapman S.B."/>
            <person name="Chen Z."/>
            <person name="Freedman E."/>
            <person name="Gellesch M."/>
            <person name="Goldberg J."/>
            <person name="Griggs A."/>
            <person name="Gujja S."/>
            <person name="Heilman E."/>
            <person name="Heiman D."/>
            <person name="Howarth C."/>
            <person name="Mehta T."/>
            <person name="Neiman D."/>
            <person name="Pearson M."/>
            <person name="Roberts A."/>
            <person name="Saif S."/>
            <person name="Shea T."/>
            <person name="Shenoy N."/>
            <person name="Sisk P."/>
            <person name="Stolte C."/>
            <person name="Sykes S."/>
            <person name="White J."/>
            <person name="Yandava C."/>
            <person name="Haas B."/>
            <person name="Nusbaum C."/>
            <person name="Birren B."/>
        </authorList>
    </citation>
    <scope>NUCLEOTIDE SEQUENCE</scope>
    <source>
        <strain evidence="2">ATCC 30864</strain>
    </source>
</reference>
<evidence type="ECO:0000313" key="1">
    <source>
        <dbReference type="EMBL" id="KJE94007.1"/>
    </source>
</evidence>
<dbReference type="InParanoid" id="A0A0D2VSE8"/>
<dbReference type="EMBL" id="KE346366">
    <property type="protein sequence ID" value="KJE94007.1"/>
    <property type="molecule type" value="Genomic_DNA"/>
</dbReference>
<dbReference type="AlphaFoldDB" id="A0A0D2VSE8"/>
<gene>
    <name evidence="1" type="ORF">CAOG_004709</name>
</gene>
<organism evidence="1 2">
    <name type="scientific">Capsaspora owczarzaki (strain ATCC 30864)</name>
    <dbReference type="NCBI Taxonomy" id="595528"/>
    <lineage>
        <taxon>Eukaryota</taxon>
        <taxon>Filasterea</taxon>
        <taxon>Capsaspora</taxon>
    </lineage>
</organism>
<accession>A0A0D2VSE8</accession>
<protein>
    <submittedName>
        <fullName evidence="1">Uncharacterized protein</fullName>
    </submittedName>
</protein>
<proteinExistence type="predicted"/>
<dbReference type="Proteomes" id="UP000008743">
    <property type="component" value="Unassembled WGS sequence"/>
</dbReference>
<sequence length="310" mass="34676">MANTDKAKAVMDVPQTERSQLVQLANELTTSYGYVNKHKRNQMLKLLSMLQQKLSFQLLPEEASQIQQVERLLAAPISNQTTFTKHRRLLLQAAVHNLLIRDFAPNLDSMPSLGVVNSFTSLYEALSALLAKSNKSAEDVEKIVLAHDALAAKLPLISEHRTALAVLDEQLDVARLDVAFDSSVQQDSDSYTIPGAVSARYEEILSDLPVVVAHWAFQLLKALFKNKPTHKDPEFTSPEHMKVLNDMFISDVEEGEFVMRIGSPVKVVVLLEPSLTWRYGGPNPGIVVHRQTKDDSPITDIVKRVREFVL</sequence>
<evidence type="ECO:0000313" key="2">
    <source>
        <dbReference type="Proteomes" id="UP000008743"/>
    </source>
</evidence>
<keyword evidence="2" id="KW-1185">Reference proteome</keyword>
<name>A0A0D2VSE8_CAPO3</name>
<dbReference type="RefSeq" id="XP_004347456.2">
    <property type="nucleotide sequence ID" value="XM_004347406.2"/>
</dbReference>